<sequence length="169" mass="19420">MENTLLRTAIERERKYLIEYPSDALLAGLESANIEQTYLLNPPDTRIRAILRGDSARFVMTQKTNLPDDPAARLETERTLSPGEYHTLLAQRDPRRKTIRKTRYFFPHCGLTFEIDVFEGWKAYAVMEVEYESGDTIVLPPRFNVLADVTGDPAYENYALSISFPAFPR</sequence>
<organism evidence="3 4">
    <name type="scientific">Candidatus Stercoripulliclostridium merdipullorum</name>
    <dbReference type="NCBI Taxonomy" id="2840952"/>
    <lineage>
        <taxon>Bacteria</taxon>
        <taxon>Bacillati</taxon>
        <taxon>Bacillota</taxon>
        <taxon>Clostridia</taxon>
        <taxon>Eubacteriales</taxon>
        <taxon>Candidatus Stercoripulliclostridium</taxon>
    </lineage>
</organism>
<evidence type="ECO:0000256" key="1">
    <source>
        <dbReference type="PIRSR" id="PIRSR016487-1"/>
    </source>
</evidence>
<protein>
    <recommendedName>
        <fullName evidence="2">CYTH domain-containing protein</fullName>
    </recommendedName>
</protein>
<feature type="active site" description="Proton acceptor" evidence="1">
    <location>
        <position position="38"/>
    </location>
</feature>
<dbReference type="GO" id="GO:0035091">
    <property type="term" value="F:phosphatidylinositol binding"/>
    <property type="evidence" value="ECO:0007669"/>
    <property type="project" value="TreeGrafter"/>
</dbReference>
<dbReference type="SUPFAM" id="SSF55154">
    <property type="entry name" value="CYTH-like phosphatases"/>
    <property type="match status" value="1"/>
</dbReference>
<evidence type="ECO:0000313" key="4">
    <source>
        <dbReference type="Proteomes" id="UP000886891"/>
    </source>
</evidence>
<dbReference type="GO" id="GO:0070300">
    <property type="term" value="F:phosphatidic acid binding"/>
    <property type="evidence" value="ECO:0007669"/>
    <property type="project" value="TreeGrafter"/>
</dbReference>
<dbReference type="PANTHER" id="PTHR34932">
    <property type="entry name" value="TRPL TRANSLOCATION DEFECT PROTEIN 14"/>
    <property type="match status" value="1"/>
</dbReference>
<proteinExistence type="predicted"/>
<reference evidence="3" key="2">
    <citation type="journal article" date="2021" name="PeerJ">
        <title>Extensive microbial diversity within the chicken gut microbiome revealed by metagenomics and culture.</title>
        <authorList>
            <person name="Gilroy R."/>
            <person name="Ravi A."/>
            <person name="Getino M."/>
            <person name="Pursley I."/>
            <person name="Horton D.L."/>
            <person name="Alikhan N.F."/>
            <person name="Baker D."/>
            <person name="Gharbi K."/>
            <person name="Hall N."/>
            <person name="Watson M."/>
            <person name="Adriaenssens E.M."/>
            <person name="Foster-Nyarko E."/>
            <person name="Jarju S."/>
            <person name="Secka A."/>
            <person name="Antonio M."/>
            <person name="Oren A."/>
            <person name="Chaudhuri R.R."/>
            <person name="La Ragione R."/>
            <person name="Hildebrand F."/>
            <person name="Pallen M.J."/>
        </authorList>
    </citation>
    <scope>NUCLEOTIDE SEQUENCE</scope>
    <source>
        <strain evidence="3">23406</strain>
    </source>
</reference>
<dbReference type="InterPro" id="IPR012042">
    <property type="entry name" value="NeuTTM/CthTTM-like"/>
</dbReference>
<dbReference type="SMART" id="SM01118">
    <property type="entry name" value="CYTH"/>
    <property type="match status" value="1"/>
</dbReference>
<dbReference type="Proteomes" id="UP000886891">
    <property type="component" value="Unassembled WGS sequence"/>
</dbReference>
<dbReference type="EMBL" id="DVOH01000037">
    <property type="protein sequence ID" value="HIV00422.1"/>
    <property type="molecule type" value="Genomic_DNA"/>
</dbReference>
<dbReference type="InterPro" id="IPR023577">
    <property type="entry name" value="CYTH_domain"/>
</dbReference>
<dbReference type="PIRSF" id="PIRSF016487">
    <property type="entry name" value="CYTH_UCP016487"/>
    <property type="match status" value="1"/>
</dbReference>
<dbReference type="GO" id="GO:0005525">
    <property type="term" value="F:GTP binding"/>
    <property type="evidence" value="ECO:0007669"/>
    <property type="project" value="TreeGrafter"/>
</dbReference>
<dbReference type="InterPro" id="IPR053227">
    <property type="entry name" value="TRPL-trafficking_regulator"/>
</dbReference>
<dbReference type="InterPro" id="IPR033469">
    <property type="entry name" value="CYTH-like_dom_sf"/>
</dbReference>
<dbReference type="Gene3D" id="2.40.320.10">
    <property type="entry name" value="Hypothetical Protein Pfu-838710-001"/>
    <property type="match status" value="1"/>
</dbReference>
<reference evidence="3" key="1">
    <citation type="submission" date="2020-10" db="EMBL/GenBank/DDBJ databases">
        <authorList>
            <person name="Gilroy R."/>
        </authorList>
    </citation>
    <scope>NUCLEOTIDE SEQUENCE</scope>
    <source>
        <strain evidence="3">23406</strain>
    </source>
</reference>
<feature type="domain" description="CYTH" evidence="2">
    <location>
        <begin position="9"/>
        <end position="164"/>
    </location>
</feature>
<comment type="caution">
    <text evidence="3">The sequence shown here is derived from an EMBL/GenBank/DDBJ whole genome shotgun (WGS) entry which is preliminary data.</text>
</comment>
<name>A0A9D1NC68_9FIRM</name>
<accession>A0A9D1NC68</accession>
<evidence type="ECO:0000259" key="2">
    <source>
        <dbReference type="SMART" id="SM01118"/>
    </source>
</evidence>
<dbReference type="PANTHER" id="PTHR34932:SF1">
    <property type="entry name" value="TRPL TRANSLOCATION DEFECT PROTEIN 14"/>
    <property type="match status" value="1"/>
</dbReference>
<evidence type="ECO:0000313" key="3">
    <source>
        <dbReference type="EMBL" id="HIV00422.1"/>
    </source>
</evidence>
<gene>
    <name evidence="3" type="ORF">IAB14_04855</name>
</gene>
<dbReference type="AlphaFoldDB" id="A0A9D1NC68"/>